<feature type="region of interest" description="Disordered" evidence="6">
    <location>
        <begin position="394"/>
        <end position="462"/>
    </location>
</feature>
<feature type="region of interest" description="Disordered" evidence="6">
    <location>
        <begin position="205"/>
        <end position="273"/>
    </location>
</feature>
<name>A0A162IRB0_9EURO</name>
<sequence>MADSPSLYQRPSSSGSFASSPWSSRRGSSASTNSPVPPLPAVSPVLYQHPFAKIVKFELTKLQPISPTNTDTLPSITTSTATNLDYEIDAVDTLPWRAAGETIVALGRMKIQHVAGSTPFLHSGCVAKPLMSNSQCWCVDGRSMFVLRVGKLTYYRIELPGESSRDLERVDEFKQVLSKLILYEVTPCPFRRDFSVSLPPELITPKKKRPWKPKVPYHKSSKPRAVSLGGSSPDIYGPPLPALDRHTLRTSRSFADGDLQRPKTAAHNRRVSADFSSLHSTRFQLPEHSNLHEIESDDGSSPSPSPCTPLTPDIFLQPDYKNGPFKYDGHIPSFSHADDALDPLSPRSERPEQPPKAEISTDTTQEPPMKFADRGIPLMHEPRKHSLVARYTQNLMPDSAAADTAPDTRPSFRRMKSTPPKQTSSLGVLHDTLPKKARSQSLSPPPPPLRQAPEPQQRSTVGSFTASLFEKALRPPMQAVVLLLQIGIRIATAEVDPAQIEKYSSQIKSQHNDEDLDLGIPLPLRQSEDTPRTTTITETATNSVD</sequence>
<gene>
    <name evidence="7" type="ORF">AAP_00746</name>
</gene>
<feature type="region of interest" description="Disordered" evidence="6">
    <location>
        <begin position="292"/>
        <end position="313"/>
    </location>
</feature>
<reference evidence="7 8" key="1">
    <citation type="journal article" date="2016" name="Genome Biol. Evol.">
        <title>Divergent and convergent evolution of fungal pathogenicity.</title>
        <authorList>
            <person name="Shang Y."/>
            <person name="Xiao G."/>
            <person name="Zheng P."/>
            <person name="Cen K."/>
            <person name="Zhan S."/>
            <person name="Wang C."/>
        </authorList>
    </citation>
    <scope>NUCLEOTIDE SEQUENCE [LARGE SCALE GENOMIC DNA]</scope>
    <source>
        <strain evidence="7 8">ARSEF 7405</strain>
    </source>
</reference>
<dbReference type="InterPro" id="IPR024758">
    <property type="entry name" value="Inp1"/>
</dbReference>
<evidence type="ECO:0000256" key="5">
    <source>
        <dbReference type="ARBA" id="ARBA00023136"/>
    </source>
</evidence>
<feature type="compositionally biased region" description="Polar residues" evidence="6">
    <location>
        <begin position="1"/>
        <end position="10"/>
    </location>
</feature>
<evidence type="ECO:0000256" key="3">
    <source>
        <dbReference type="ARBA" id="ARBA00010707"/>
    </source>
</evidence>
<dbReference type="GO" id="GO:0045033">
    <property type="term" value="P:peroxisome inheritance"/>
    <property type="evidence" value="ECO:0007669"/>
    <property type="project" value="InterPro"/>
</dbReference>
<evidence type="ECO:0000256" key="6">
    <source>
        <dbReference type="SAM" id="MobiDB-lite"/>
    </source>
</evidence>
<feature type="region of interest" description="Disordered" evidence="6">
    <location>
        <begin position="326"/>
        <end position="369"/>
    </location>
</feature>
<keyword evidence="8" id="KW-1185">Reference proteome</keyword>
<evidence type="ECO:0000256" key="4">
    <source>
        <dbReference type="ARBA" id="ARBA00021397"/>
    </source>
</evidence>
<feature type="compositionally biased region" description="Basic residues" evidence="6">
    <location>
        <begin position="205"/>
        <end position="222"/>
    </location>
</feature>
<keyword evidence="5" id="KW-0472">Membrane</keyword>
<feature type="compositionally biased region" description="Low complexity" evidence="6">
    <location>
        <begin position="11"/>
        <end position="31"/>
    </location>
</feature>
<comment type="caution">
    <text evidence="7">The sequence shown here is derived from an EMBL/GenBank/DDBJ whole genome shotgun (WGS) entry which is preliminary data.</text>
</comment>
<dbReference type="AlphaFoldDB" id="A0A162IRB0"/>
<feature type="compositionally biased region" description="Low complexity" evidence="6">
    <location>
        <begin position="397"/>
        <end position="409"/>
    </location>
</feature>
<comment type="function">
    <text evidence="1">Required for peroxisome inheritance.</text>
</comment>
<feature type="region of interest" description="Disordered" evidence="6">
    <location>
        <begin position="506"/>
        <end position="545"/>
    </location>
</feature>
<evidence type="ECO:0000256" key="2">
    <source>
        <dbReference type="ARBA" id="ARBA00004421"/>
    </source>
</evidence>
<evidence type="ECO:0000313" key="8">
    <source>
        <dbReference type="Proteomes" id="UP000242877"/>
    </source>
</evidence>
<comment type="subcellular location">
    <subcellularLocation>
        <location evidence="2">Peroxisome membrane</location>
        <topology evidence="2">Peripheral membrane protein</topology>
    </subcellularLocation>
</comment>
<accession>A0A162IRB0</accession>
<proteinExistence type="inferred from homology"/>
<dbReference type="OrthoDB" id="4207248at2759"/>
<protein>
    <recommendedName>
        <fullName evidence="4">Inheritance of peroxisomes protein 1</fullName>
    </recommendedName>
</protein>
<dbReference type="Pfam" id="PF12634">
    <property type="entry name" value="Inp1"/>
    <property type="match status" value="1"/>
</dbReference>
<dbReference type="EMBL" id="AZGZ01000002">
    <property type="protein sequence ID" value="KZZ97103.1"/>
    <property type="molecule type" value="Genomic_DNA"/>
</dbReference>
<organism evidence="7 8">
    <name type="scientific">Ascosphaera apis ARSEF 7405</name>
    <dbReference type="NCBI Taxonomy" id="392613"/>
    <lineage>
        <taxon>Eukaryota</taxon>
        <taxon>Fungi</taxon>
        <taxon>Dikarya</taxon>
        <taxon>Ascomycota</taxon>
        <taxon>Pezizomycotina</taxon>
        <taxon>Eurotiomycetes</taxon>
        <taxon>Eurotiomycetidae</taxon>
        <taxon>Onygenales</taxon>
        <taxon>Ascosphaeraceae</taxon>
        <taxon>Ascosphaera</taxon>
    </lineage>
</organism>
<evidence type="ECO:0000256" key="1">
    <source>
        <dbReference type="ARBA" id="ARBA00003594"/>
    </source>
</evidence>
<comment type="similarity">
    <text evidence="3">Belongs to the INP1 family.</text>
</comment>
<evidence type="ECO:0000313" key="7">
    <source>
        <dbReference type="EMBL" id="KZZ97103.1"/>
    </source>
</evidence>
<dbReference type="VEuPathDB" id="FungiDB:AAP_00746"/>
<dbReference type="Proteomes" id="UP000242877">
    <property type="component" value="Unassembled WGS sequence"/>
</dbReference>
<dbReference type="GO" id="GO:0005780">
    <property type="term" value="C:extrinsic component of intraperoxisomal membrane"/>
    <property type="evidence" value="ECO:0007669"/>
    <property type="project" value="InterPro"/>
</dbReference>
<feature type="compositionally biased region" description="Low complexity" evidence="6">
    <location>
        <begin position="532"/>
        <end position="545"/>
    </location>
</feature>
<feature type="region of interest" description="Disordered" evidence="6">
    <location>
        <begin position="1"/>
        <end position="35"/>
    </location>
</feature>